<proteinExistence type="predicted"/>
<accession>A0A0C2FTD6</accession>
<sequence>MHAYRSDLCIGLFLLMMLIQWCSAEGSIRAYNFGPKDIKKPGTPRRPCAMPGNIRETISRSYMNPQDQERRRSKRWSGWGGPWGYGGWGGPWGYGGWGRPWGWGWGRPWGFGYPYGGGWGWPYGGWGGGMMGGFYG</sequence>
<evidence type="ECO:0000313" key="2">
    <source>
        <dbReference type="EMBL" id="KIH48171.1"/>
    </source>
</evidence>
<reference evidence="2 3" key="1">
    <citation type="submission" date="2013-12" db="EMBL/GenBank/DDBJ databases">
        <title>Draft genome of the parsitic nematode Ancylostoma duodenale.</title>
        <authorList>
            <person name="Mitreva M."/>
        </authorList>
    </citation>
    <scope>NUCLEOTIDE SEQUENCE [LARGE SCALE GENOMIC DNA]</scope>
    <source>
        <strain evidence="2 3">Zhejiang</strain>
    </source>
</reference>
<feature type="chain" id="PRO_5002165558" evidence="1">
    <location>
        <begin position="25"/>
        <end position="136"/>
    </location>
</feature>
<evidence type="ECO:0000256" key="1">
    <source>
        <dbReference type="SAM" id="SignalP"/>
    </source>
</evidence>
<keyword evidence="3" id="KW-1185">Reference proteome</keyword>
<dbReference type="AlphaFoldDB" id="A0A0C2FTD6"/>
<dbReference type="OrthoDB" id="5893200at2759"/>
<dbReference type="EMBL" id="KN761963">
    <property type="protein sequence ID" value="KIH48171.1"/>
    <property type="molecule type" value="Genomic_DNA"/>
</dbReference>
<feature type="signal peptide" evidence="1">
    <location>
        <begin position="1"/>
        <end position="24"/>
    </location>
</feature>
<gene>
    <name evidence="2" type="ORF">ANCDUO_21763</name>
</gene>
<keyword evidence="1" id="KW-0732">Signal</keyword>
<organism evidence="2 3">
    <name type="scientific">Ancylostoma duodenale</name>
    <dbReference type="NCBI Taxonomy" id="51022"/>
    <lineage>
        <taxon>Eukaryota</taxon>
        <taxon>Metazoa</taxon>
        <taxon>Ecdysozoa</taxon>
        <taxon>Nematoda</taxon>
        <taxon>Chromadorea</taxon>
        <taxon>Rhabditida</taxon>
        <taxon>Rhabditina</taxon>
        <taxon>Rhabditomorpha</taxon>
        <taxon>Strongyloidea</taxon>
        <taxon>Ancylostomatidae</taxon>
        <taxon>Ancylostomatinae</taxon>
        <taxon>Ancylostoma</taxon>
    </lineage>
</organism>
<dbReference type="Proteomes" id="UP000054047">
    <property type="component" value="Unassembled WGS sequence"/>
</dbReference>
<evidence type="ECO:0000313" key="3">
    <source>
        <dbReference type="Proteomes" id="UP000054047"/>
    </source>
</evidence>
<protein>
    <submittedName>
        <fullName evidence="2">Uncharacterized protein</fullName>
    </submittedName>
</protein>
<name>A0A0C2FTD6_9BILA</name>